<feature type="signal peptide" evidence="3">
    <location>
        <begin position="1"/>
        <end position="18"/>
    </location>
</feature>
<evidence type="ECO:0000313" key="4">
    <source>
        <dbReference type="EMBL" id="CAD7092979.1"/>
    </source>
</evidence>
<evidence type="ECO:0000256" key="3">
    <source>
        <dbReference type="SAM" id="SignalP"/>
    </source>
</evidence>
<dbReference type="EMBL" id="LR899014">
    <property type="protein sequence ID" value="CAD7092979.1"/>
    <property type="molecule type" value="Genomic_DNA"/>
</dbReference>
<reference evidence="4 5" key="1">
    <citation type="submission" date="2020-11" db="EMBL/GenBank/DDBJ databases">
        <authorList>
            <person name="Wallbank WR R."/>
            <person name="Pardo Diaz C."/>
            <person name="Kozak K."/>
            <person name="Martin S."/>
            <person name="Jiggins C."/>
            <person name="Moest M."/>
            <person name="Warren A I."/>
            <person name="Generalovic N T."/>
            <person name="Byers J.R.P. K."/>
            <person name="Montejo-Kovacevich G."/>
            <person name="Yen C E."/>
        </authorList>
    </citation>
    <scope>NUCLEOTIDE SEQUENCE [LARGE SCALE GENOMIC DNA]</scope>
</reference>
<evidence type="ECO:0000313" key="5">
    <source>
        <dbReference type="Proteomes" id="UP000594454"/>
    </source>
</evidence>
<dbReference type="OrthoDB" id="958254at2759"/>
<dbReference type="InParanoid" id="A0A7R8Z0U2"/>
<keyword evidence="3" id="KW-0732">Signal</keyword>
<feature type="chain" id="PRO_5031453042" evidence="3">
    <location>
        <begin position="19"/>
        <end position="198"/>
    </location>
</feature>
<dbReference type="OMA" id="FRATVCY"/>
<protein>
    <submittedName>
        <fullName evidence="4">Uncharacterized protein</fullName>
    </submittedName>
</protein>
<comment type="similarity">
    <text evidence="1">Belongs to the GILT family.</text>
</comment>
<accession>A0A7R8Z0U2</accession>
<keyword evidence="5" id="KW-1185">Reference proteome</keyword>
<evidence type="ECO:0000256" key="1">
    <source>
        <dbReference type="ARBA" id="ARBA00005679"/>
    </source>
</evidence>
<organism evidence="4 5">
    <name type="scientific">Hermetia illucens</name>
    <name type="common">Black soldier fly</name>
    <dbReference type="NCBI Taxonomy" id="343691"/>
    <lineage>
        <taxon>Eukaryota</taxon>
        <taxon>Metazoa</taxon>
        <taxon>Ecdysozoa</taxon>
        <taxon>Arthropoda</taxon>
        <taxon>Hexapoda</taxon>
        <taxon>Insecta</taxon>
        <taxon>Pterygota</taxon>
        <taxon>Neoptera</taxon>
        <taxon>Endopterygota</taxon>
        <taxon>Diptera</taxon>
        <taxon>Brachycera</taxon>
        <taxon>Stratiomyomorpha</taxon>
        <taxon>Stratiomyidae</taxon>
        <taxon>Hermetiinae</taxon>
        <taxon>Hermetia</taxon>
    </lineage>
</organism>
<dbReference type="PANTHER" id="PTHR13234">
    <property type="entry name" value="GAMMA-INTERFERON INDUCIBLE LYSOSOMAL THIOL REDUCTASE GILT"/>
    <property type="match status" value="1"/>
</dbReference>
<dbReference type="Pfam" id="PF03227">
    <property type="entry name" value="GILT"/>
    <property type="match status" value="1"/>
</dbReference>
<gene>
    <name evidence="4" type="ORF">HERILL_LOCUS15297</name>
</gene>
<evidence type="ECO:0000256" key="2">
    <source>
        <dbReference type="ARBA" id="ARBA00023180"/>
    </source>
</evidence>
<dbReference type="AlphaFoldDB" id="A0A7R8Z0U2"/>
<dbReference type="PANTHER" id="PTHR13234:SF68">
    <property type="entry name" value="GH19763P"/>
    <property type="match status" value="1"/>
</dbReference>
<dbReference type="InterPro" id="IPR004911">
    <property type="entry name" value="Interferon-induced_GILT"/>
</dbReference>
<dbReference type="Proteomes" id="UP000594454">
    <property type="component" value="Chromosome 6"/>
</dbReference>
<name>A0A7R8Z0U2_HERIL</name>
<proteinExistence type="inferred from homology"/>
<keyword evidence="2" id="KW-0325">Glycoprotein</keyword>
<sequence>MKSLALVIFLGLFAAYSAQKRVKVTILYETLCPDSTKFVTEQLSPNYYHLRNYIDFELVPFGKAKSQNNGASFTCQHGQTECAGNRIQTCALNSIWNKDLQIAFVGCYMSTGDLSGFHCANKYGIEFADIMYCASTDLGRQLQLRDEKRTGQFRPSFVPTIIYNNKFDEGVQDRALYDFLGASCEMINFAAPICNGKK</sequence>
<dbReference type="GO" id="GO:0016671">
    <property type="term" value="F:oxidoreductase activity, acting on a sulfur group of donors, disulfide as acceptor"/>
    <property type="evidence" value="ECO:0007669"/>
    <property type="project" value="InterPro"/>
</dbReference>